<feature type="transmembrane region" description="Helical" evidence="1">
    <location>
        <begin position="141"/>
        <end position="163"/>
    </location>
</feature>
<dbReference type="RefSeq" id="WP_089895255.1">
    <property type="nucleotide sequence ID" value="NZ_FNGV01000018.1"/>
</dbReference>
<gene>
    <name evidence="2" type="ORF">SAMN04488514_11881</name>
</gene>
<keyword evidence="3" id="KW-1185">Reference proteome</keyword>
<organism evidence="2 3">
    <name type="scientific">Kriegella aquimaris</name>
    <dbReference type="NCBI Taxonomy" id="192904"/>
    <lineage>
        <taxon>Bacteria</taxon>
        <taxon>Pseudomonadati</taxon>
        <taxon>Bacteroidota</taxon>
        <taxon>Flavobacteriia</taxon>
        <taxon>Flavobacteriales</taxon>
        <taxon>Flavobacteriaceae</taxon>
        <taxon>Kriegella</taxon>
    </lineage>
</organism>
<name>A0A1G9XMP1_9FLAO</name>
<protein>
    <submittedName>
        <fullName evidence="2">Uncharacterized protein</fullName>
    </submittedName>
</protein>
<dbReference type="OrthoDB" id="1188781at2"/>
<keyword evidence="1" id="KW-0812">Transmembrane</keyword>
<reference evidence="2 3" key="1">
    <citation type="submission" date="2016-10" db="EMBL/GenBank/DDBJ databases">
        <authorList>
            <person name="de Groot N.N."/>
        </authorList>
    </citation>
    <scope>NUCLEOTIDE SEQUENCE [LARGE SCALE GENOMIC DNA]</scope>
    <source>
        <strain evidence="2 3">DSM 19886</strain>
    </source>
</reference>
<evidence type="ECO:0000313" key="2">
    <source>
        <dbReference type="EMBL" id="SDM98102.1"/>
    </source>
</evidence>
<proteinExistence type="predicted"/>
<feature type="transmembrane region" description="Helical" evidence="1">
    <location>
        <begin position="16"/>
        <end position="36"/>
    </location>
</feature>
<keyword evidence="1" id="KW-1133">Transmembrane helix</keyword>
<dbReference type="AlphaFoldDB" id="A0A1G9XMP1"/>
<keyword evidence="1" id="KW-0472">Membrane</keyword>
<evidence type="ECO:0000256" key="1">
    <source>
        <dbReference type="SAM" id="Phobius"/>
    </source>
</evidence>
<feature type="transmembrane region" description="Helical" evidence="1">
    <location>
        <begin position="110"/>
        <end position="134"/>
    </location>
</feature>
<feature type="transmembrane region" description="Helical" evidence="1">
    <location>
        <begin position="80"/>
        <end position="104"/>
    </location>
</feature>
<dbReference type="STRING" id="192904.SAMN04488514_11881"/>
<dbReference type="EMBL" id="FNGV01000018">
    <property type="protein sequence ID" value="SDM98102.1"/>
    <property type="molecule type" value="Genomic_DNA"/>
</dbReference>
<sequence>MKYNGLLSTFPKEIKIFIGSFVLILSLGFYTGLLFVGQTSTNSPTGIEENYLGNEDQDSDLGVEDEVTEMKFKKGEREMLTIIHTHILSMSFIFFLLGGLVWLTKLPKNWKLFLTIEPFLSVILTFGGIYMLWAGMLWMKYVVLFSGILMTTTFTLSAFLVLYQLTLKPLPRN</sequence>
<dbReference type="Proteomes" id="UP000199440">
    <property type="component" value="Unassembled WGS sequence"/>
</dbReference>
<accession>A0A1G9XMP1</accession>
<evidence type="ECO:0000313" key="3">
    <source>
        <dbReference type="Proteomes" id="UP000199440"/>
    </source>
</evidence>